<accession>A0A9W5UMS9</accession>
<feature type="transmembrane region" description="Helical" evidence="3">
    <location>
        <begin position="251"/>
        <end position="276"/>
    </location>
</feature>
<evidence type="ECO:0000256" key="1">
    <source>
        <dbReference type="SAM" id="Coils"/>
    </source>
</evidence>
<dbReference type="Pfam" id="PF14257">
    <property type="entry name" value="DUF4349"/>
    <property type="match status" value="1"/>
</dbReference>
<keyword evidence="3" id="KW-0472">Membrane</keyword>
<dbReference type="EMBL" id="BOPD01000009">
    <property type="protein sequence ID" value="GIJ32294.1"/>
    <property type="molecule type" value="Genomic_DNA"/>
</dbReference>
<evidence type="ECO:0000256" key="4">
    <source>
        <dbReference type="SAM" id="SignalP"/>
    </source>
</evidence>
<organism evidence="6 7">
    <name type="scientific">Micromonospora sediminimaris</name>
    <dbReference type="NCBI Taxonomy" id="547162"/>
    <lineage>
        <taxon>Bacteria</taxon>
        <taxon>Bacillati</taxon>
        <taxon>Actinomycetota</taxon>
        <taxon>Actinomycetes</taxon>
        <taxon>Micromonosporales</taxon>
        <taxon>Micromonosporaceae</taxon>
        <taxon>Micromonospora</taxon>
    </lineage>
</organism>
<feature type="domain" description="DUF4349" evidence="5">
    <location>
        <begin position="66"/>
        <end position="275"/>
    </location>
</feature>
<evidence type="ECO:0000313" key="7">
    <source>
        <dbReference type="Proteomes" id="UP000607311"/>
    </source>
</evidence>
<keyword evidence="7" id="KW-1185">Reference proteome</keyword>
<reference evidence="6" key="1">
    <citation type="submission" date="2021-01" db="EMBL/GenBank/DDBJ databases">
        <title>Whole genome shotgun sequence of Verrucosispora sediminis NBRC 107745.</title>
        <authorList>
            <person name="Komaki H."/>
            <person name="Tamura T."/>
        </authorList>
    </citation>
    <scope>NUCLEOTIDE SEQUENCE</scope>
    <source>
        <strain evidence="6">NBRC 107745</strain>
    </source>
</reference>
<proteinExistence type="predicted"/>
<keyword evidence="3" id="KW-1133">Transmembrane helix</keyword>
<dbReference type="InterPro" id="IPR025645">
    <property type="entry name" value="DUF4349"/>
</dbReference>
<evidence type="ECO:0000313" key="6">
    <source>
        <dbReference type="EMBL" id="GIJ32294.1"/>
    </source>
</evidence>
<comment type="caution">
    <text evidence="6">The sequence shown here is derived from an EMBL/GenBank/DDBJ whole genome shotgun (WGS) entry which is preliminary data.</text>
</comment>
<evidence type="ECO:0000256" key="2">
    <source>
        <dbReference type="SAM" id="MobiDB-lite"/>
    </source>
</evidence>
<feature type="region of interest" description="Disordered" evidence="2">
    <location>
        <begin position="20"/>
        <end position="58"/>
    </location>
</feature>
<name>A0A9W5UMS9_9ACTN</name>
<feature type="chain" id="PRO_5040990995" description="DUF4349 domain-containing protein" evidence="4">
    <location>
        <begin position="18"/>
        <end position="315"/>
    </location>
</feature>
<gene>
    <name evidence="6" type="ORF">Vse01_14420</name>
</gene>
<keyword evidence="1" id="KW-0175">Coiled coil</keyword>
<evidence type="ECO:0000256" key="3">
    <source>
        <dbReference type="SAM" id="Phobius"/>
    </source>
</evidence>
<dbReference type="AlphaFoldDB" id="A0A9W5UMS9"/>
<keyword evidence="3" id="KW-0812">Transmembrane</keyword>
<keyword evidence="4" id="KW-0732">Signal</keyword>
<sequence>MATLAALLMLAACGSGGGDDSGAAGTAADAEAPAREGAAVAPGEAAAPGNAQGGAGAATDTRVDKRSIIYTGSIRVQVNDVDVAARDAVAAATRAGGFVGGDQRRSSDADAVADLELRVPAERFYAVVEELAGLGTQERREIGTQDVTEETIDLDARIASQRARVESARRLLAQANSISDLVSIENELARREADLASLEAKKRRLSDLTALSTITVTLVGPGVTTPEEETEIGFLVGLKGGWQVFLSSMTVLLTVLGAILPWLLVFGVPLGALWWLARRRRRNRPGVPALVAPSGTPPPPGVSAPPPVPGARSAP</sequence>
<dbReference type="Proteomes" id="UP000607311">
    <property type="component" value="Unassembled WGS sequence"/>
</dbReference>
<evidence type="ECO:0000259" key="5">
    <source>
        <dbReference type="Pfam" id="PF14257"/>
    </source>
</evidence>
<feature type="compositionally biased region" description="Pro residues" evidence="2">
    <location>
        <begin position="295"/>
        <end position="309"/>
    </location>
</feature>
<feature type="signal peptide" evidence="4">
    <location>
        <begin position="1"/>
        <end position="17"/>
    </location>
</feature>
<protein>
    <recommendedName>
        <fullName evidence="5">DUF4349 domain-containing protein</fullName>
    </recommendedName>
</protein>
<feature type="coiled-coil region" evidence="1">
    <location>
        <begin position="181"/>
        <end position="208"/>
    </location>
</feature>
<feature type="compositionally biased region" description="Low complexity" evidence="2">
    <location>
        <begin position="21"/>
        <end position="50"/>
    </location>
</feature>
<feature type="region of interest" description="Disordered" evidence="2">
    <location>
        <begin position="287"/>
        <end position="315"/>
    </location>
</feature>